<accession>A0A517NII9</accession>
<reference evidence="2 3" key="1">
    <citation type="submission" date="2019-02" db="EMBL/GenBank/DDBJ databases">
        <title>Deep-cultivation of Planctomycetes and their phenomic and genomic characterization uncovers novel biology.</title>
        <authorList>
            <person name="Wiegand S."/>
            <person name="Jogler M."/>
            <person name="Boedeker C."/>
            <person name="Pinto D."/>
            <person name="Vollmers J."/>
            <person name="Rivas-Marin E."/>
            <person name="Kohn T."/>
            <person name="Peeters S.H."/>
            <person name="Heuer A."/>
            <person name="Rast P."/>
            <person name="Oberbeckmann S."/>
            <person name="Bunk B."/>
            <person name="Jeske O."/>
            <person name="Meyerdierks A."/>
            <person name="Storesund J.E."/>
            <person name="Kallscheuer N."/>
            <person name="Luecker S."/>
            <person name="Lage O.M."/>
            <person name="Pohl T."/>
            <person name="Merkel B.J."/>
            <person name="Hornburger P."/>
            <person name="Mueller R.-W."/>
            <person name="Bruemmer F."/>
            <person name="Labrenz M."/>
            <person name="Spormann A.M."/>
            <person name="Op den Camp H."/>
            <person name="Overmann J."/>
            <person name="Amann R."/>
            <person name="Jetten M.S.M."/>
            <person name="Mascher T."/>
            <person name="Medema M.H."/>
            <person name="Devos D.P."/>
            <person name="Kaster A.-K."/>
            <person name="Ovreas L."/>
            <person name="Rohde M."/>
            <person name="Galperin M.Y."/>
            <person name="Jogler C."/>
        </authorList>
    </citation>
    <scope>NUCLEOTIDE SEQUENCE [LARGE SCALE GENOMIC DNA]</scope>
    <source>
        <strain evidence="2 3">K22_7</strain>
    </source>
</reference>
<feature type="transmembrane region" description="Helical" evidence="1">
    <location>
        <begin position="12"/>
        <end position="30"/>
    </location>
</feature>
<dbReference type="Proteomes" id="UP000318538">
    <property type="component" value="Chromosome"/>
</dbReference>
<sequence length="200" mass="21794">MPIESSVISDYVSLGGSLLAVSSTFYFWLVRANRERPDLGIHPIGDLTGCALMPMEDGEAFRRIGMPPERTFLKYWLHLAVVNNSTLPNALLGAKVWLKMNDGVWQAMDVSHVEADQTLFPANIDPMTTISLKMALAGRINHEAGDGFAGRAAAGGDALMRSVPIRVELLGLNERTFTHGYLDHGNGLQRTESTPTSRAA</sequence>
<protein>
    <recommendedName>
        <fullName evidence="4">Late embryogenesis abundant protein</fullName>
    </recommendedName>
</protein>
<dbReference type="RefSeq" id="WP_145174091.1">
    <property type="nucleotide sequence ID" value="NZ_CP036525.1"/>
</dbReference>
<proteinExistence type="predicted"/>
<dbReference type="OrthoDB" id="278853at2"/>
<keyword evidence="3" id="KW-1185">Reference proteome</keyword>
<evidence type="ECO:0000256" key="1">
    <source>
        <dbReference type="SAM" id="Phobius"/>
    </source>
</evidence>
<evidence type="ECO:0008006" key="4">
    <source>
        <dbReference type="Google" id="ProtNLM"/>
    </source>
</evidence>
<gene>
    <name evidence="2" type="ORF">K227x_52840</name>
</gene>
<keyword evidence="1" id="KW-0812">Transmembrane</keyword>
<evidence type="ECO:0000313" key="3">
    <source>
        <dbReference type="Proteomes" id="UP000318538"/>
    </source>
</evidence>
<dbReference type="KEGG" id="rlc:K227x_52840"/>
<evidence type="ECO:0000313" key="2">
    <source>
        <dbReference type="EMBL" id="QDT06863.1"/>
    </source>
</evidence>
<dbReference type="EMBL" id="CP036525">
    <property type="protein sequence ID" value="QDT06863.1"/>
    <property type="molecule type" value="Genomic_DNA"/>
</dbReference>
<organism evidence="2 3">
    <name type="scientific">Rubripirellula lacrimiformis</name>
    <dbReference type="NCBI Taxonomy" id="1930273"/>
    <lineage>
        <taxon>Bacteria</taxon>
        <taxon>Pseudomonadati</taxon>
        <taxon>Planctomycetota</taxon>
        <taxon>Planctomycetia</taxon>
        <taxon>Pirellulales</taxon>
        <taxon>Pirellulaceae</taxon>
        <taxon>Rubripirellula</taxon>
    </lineage>
</organism>
<name>A0A517NII9_9BACT</name>
<dbReference type="AlphaFoldDB" id="A0A517NII9"/>
<keyword evidence="1" id="KW-1133">Transmembrane helix</keyword>
<keyword evidence="1" id="KW-0472">Membrane</keyword>